<protein>
    <recommendedName>
        <fullName evidence="3 12">Ribokinase</fullName>
        <shortName evidence="12">RK</shortName>
        <ecNumber evidence="2 12">2.7.1.15</ecNumber>
    </recommendedName>
</protein>
<feature type="active site" description="Proton acceptor" evidence="12">
    <location>
        <position position="265"/>
    </location>
</feature>
<evidence type="ECO:0000256" key="8">
    <source>
        <dbReference type="ARBA" id="ARBA00022840"/>
    </source>
</evidence>
<keyword evidence="5 12" id="KW-0479">Metal-binding</keyword>
<dbReference type="GO" id="GO:0005524">
    <property type="term" value="F:ATP binding"/>
    <property type="evidence" value="ECO:0007669"/>
    <property type="project" value="UniProtKB-UniRule"/>
</dbReference>
<keyword evidence="15" id="KW-1185">Reference proteome</keyword>
<dbReference type="InterPro" id="IPR011877">
    <property type="entry name" value="Ribokinase"/>
</dbReference>
<dbReference type="EC" id="2.7.1.15" evidence="2 12"/>
<feature type="binding site" evidence="12">
    <location>
        <position position="265"/>
    </location>
    <ligand>
        <name>substrate</name>
    </ligand>
</feature>
<feature type="binding site" evidence="12">
    <location>
        <begin position="52"/>
        <end position="56"/>
    </location>
    <ligand>
        <name>substrate</name>
    </ligand>
</feature>
<feature type="binding site" evidence="12">
    <location>
        <begin position="233"/>
        <end position="238"/>
    </location>
    <ligand>
        <name>ATP</name>
        <dbReference type="ChEBI" id="CHEBI:30616"/>
    </ligand>
</feature>
<keyword evidence="6 12" id="KW-0547">Nucleotide-binding</keyword>
<dbReference type="PANTHER" id="PTHR10584:SF166">
    <property type="entry name" value="RIBOKINASE"/>
    <property type="match status" value="1"/>
</dbReference>
<comment type="subunit">
    <text evidence="12">Homodimer.</text>
</comment>
<evidence type="ECO:0000256" key="9">
    <source>
        <dbReference type="ARBA" id="ARBA00022842"/>
    </source>
</evidence>
<dbReference type="GO" id="GO:0046872">
    <property type="term" value="F:metal ion binding"/>
    <property type="evidence" value="ECO:0007669"/>
    <property type="project" value="UniProtKB-KW"/>
</dbReference>
<feature type="binding site" evidence="12">
    <location>
        <position position="261"/>
    </location>
    <ligand>
        <name>K(+)</name>
        <dbReference type="ChEBI" id="CHEBI:29103"/>
    </ligand>
</feature>
<evidence type="ECO:0000256" key="6">
    <source>
        <dbReference type="ARBA" id="ARBA00022741"/>
    </source>
</evidence>
<evidence type="ECO:0000256" key="2">
    <source>
        <dbReference type="ARBA" id="ARBA00012035"/>
    </source>
</evidence>
<dbReference type="PANTHER" id="PTHR10584">
    <property type="entry name" value="SUGAR KINASE"/>
    <property type="match status" value="1"/>
</dbReference>
<evidence type="ECO:0000256" key="3">
    <source>
        <dbReference type="ARBA" id="ARBA00016943"/>
    </source>
</evidence>
<proteinExistence type="inferred from homology"/>
<feature type="binding site" evidence="12">
    <location>
        <position position="152"/>
    </location>
    <ligand>
        <name>substrate</name>
    </ligand>
</feature>
<keyword evidence="8 12" id="KW-0067">ATP-binding</keyword>
<accession>A0A7Y0QGT8</accession>
<dbReference type="InterPro" id="IPR002139">
    <property type="entry name" value="Ribo/fructo_kinase"/>
</dbReference>
<evidence type="ECO:0000256" key="1">
    <source>
        <dbReference type="ARBA" id="ARBA00005380"/>
    </source>
</evidence>
<comment type="pathway">
    <text evidence="12">Carbohydrate metabolism; D-ribose degradation; D-ribose 5-phosphate from beta-D-ribopyranose: step 2/2.</text>
</comment>
<dbReference type="InterPro" id="IPR002173">
    <property type="entry name" value="Carboh/pur_kinase_PfkB_CS"/>
</dbReference>
<evidence type="ECO:0000256" key="10">
    <source>
        <dbReference type="ARBA" id="ARBA00022958"/>
    </source>
</evidence>
<sequence length="322" mass="32333">MNAHGPRVSSQQAGPRVVVVGSTNVDYVTRVARRPDVGETVAGEDLTVLPGGKGANQAVAAARSGAAVTFVGAVGDDVHGTMLLEALIRDGIDVTGVHRVPGASGSAVIVVGPDGDNSIIIIAGANAKVDDNLIMEESAQIGGASVCVLQGELSSAATTRAALSAAAAGVRVVLNLAPVIELPTEVLRVADPLVVNGHEAAHLLGLSAADVERDPGAAATRLHARGPLSVVITLGAEGSVVLDQDGVHSVPARVVDAVDSTGAGDAFVGALAESLAGNQALLSASTYATAYAALAVTRRGAQASYPTRFEAEEFVRTQVVKK</sequence>
<feature type="binding site" evidence="12">
    <location>
        <position position="300"/>
    </location>
    <ligand>
        <name>K(+)</name>
        <dbReference type="ChEBI" id="CHEBI:29103"/>
    </ligand>
</feature>
<comment type="similarity">
    <text evidence="1">Belongs to the carbohydrate kinase pfkB family.</text>
</comment>
<dbReference type="RefSeq" id="WP_169323341.1">
    <property type="nucleotide sequence ID" value="NZ_JABCJJ010000003.1"/>
</dbReference>
<evidence type="ECO:0000256" key="4">
    <source>
        <dbReference type="ARBA" id="ARBA00022679"/>
    </source>
</evidence>
<dbReference type="InterPro" id="IPR029056">
    <property type="entry name" value="Ribokinase-like"/>
</dbReference>
<comment type="similarity">
    <text evidence="12">Belongs to the carbohydrate kinase PfkB family. Ribokinase subfamily.</text>
</comment>
<feature type="binding site" evidence="12">
    <location>
        <position position="304"/>
    </location>
    <ligand>
        <name>K(+)</name>
        <dbReference type="ChEBI" id="CHEBI:29103"/>
    </ligand>
</feature>
<keyword evidence="7 12" id="KW-0418">Kinase</keyword>
<feature type="domain" description="Carbohydrate kinase PfkB" evidence="13">
    <location>
        <begin position="16"/>
        <end position="308"/>
    </location>
</feature>
<dbReference type="UniPathway" id="UPA00916">
    <property type="reaction ID" value="UER00889"/>
</dbReference>
<keyword evidence="10 12" id="KW-0630">Potassium</keyword>
<dbReference type="EMBL" id="JABCJJ010000003">
    <property type="protein sequence ID" value="NMR19214.1"/>
    <property type="molecule type" value="Genomic_DNA"/>
</dbReference>
<evidence type="ECO:0000256" key="12">
    <source>
        <dbReference type="HAMAP-Rule" id="MF_01987"/>
    </source>
</evidence>
<dbReference type="InterPro" id="IPR011611">
    <property type="entry name" value="PfkB_dom"/>
</dbReference>
<dbReference type="Pfam" id="PF00294">
    <property type="entry name" value="PfkB"/>
    <property type="match status" value="1"/>
</dbReference>
<dbReference type="GO" id="GO:0005829">
    <property type="term" value="C:cytosol"/>
    <property type="evidence" value="ECO:0007669"/>
    <property type="project" value="TreeGrafter"/>
</dbReference>
<evidence type="ECO:0000313" key="14">
    <source>
        <dbReference type="EMBL" id="NMR19214.1"/>
    </source>
</evidence>
<reference evidence="14 15" key="1">
    <citation type="submission" date="2020-04" db="EMBL/GenBank/DDBJ databases">
        <title>Sequencing and Assembly of C. fimi.</title>
        <authorList>
            <person name="Ramsey A.R."/>
        </authorList>
    </citation>
    <scope>NUCLEOTIDE SEQUENCE [LARGE SCALE GENOMIC DNA]</scope>
    <source>
        <strain evidence="14 15">SB</strain>
    </source>
</reference>
<evidence type="ECO:0000313" key="15">
    <source>
        <dbReference type="Proteomes" id="UP000562124"/>
    </source>
</evidence>
<dbReference type="AlphaFoldDB" id="A0A7Y0QGT8"/>
<feature type="binding site" evidence="12">
    <location>
        <begin position="24"/>
        <end position="26"/>
    </location>
    <ligand>
        <name>substrate</name>
    </ligand>
</feature>
<dbReference type="Gene3D" id="3.40.1190.20">
    <property type="match status" value="1"/>
</dbReference>
<comment type="caution">
    <text evidence="12">Lacks conserved residue(s) required for the propagation of feature annotation.</text>
</comment>
<dbReference type="PRINTS" id="PR00990">
    <property type="entry name" value="RIBOKINASE"/>
</dbReference>
<evidence type="ECO:0000256" key="5">
    <source>
        <dbReference type="ARBA" id="ARBA00022723"/>
    </source>
</evidence>
<feature type="binding site" evidence="12">
    <location>
        <position position="295"/>
    </location>
    <ligand>
        <name>K(+)</name>
        <dbReference type="ChEBI" id="CHEBI:29103"/>
    </ligand>
</feature>
<feature type="binding site" evidence="12">
    <location>
        <begin position="264"/>
        <end position="265"/>
    </location>
    <ligand>
        <name>ATP</name>
        <dbReference type="ChEBI" id="CHEBI:30616"/>
    </ligand>
</feature>
<keyword evidence="4 12" id="KW-0808">Transferase</keyword>
<evidence type="ECO:0000256" key="11">
    <source>
        <dbReference type="ARBA" id="ARBA00023277"/>
    </source>
</evidence>
<dbReference type="SUPFAM" id="SSF53613">
    <property type="entry name" value="Ribokinase-like"/>
    <property type="match status" value="1"/>
</dbReference>
<feature type="binding site" evidence="12">
    <location>
        <position position="259"/>
    </location>
    <ligand>
        <name>K(+)</name>
        <dbReference type="ChEBI" id="CHEBI:29103"/>
    </ligand>
</feature>
<name>A0A7Y0QGT8_CELFI</name>
<dbReference type="HAMAP" id="MF_01987">
    <property type="entry name" value="Ribokinase"/>
    <property type="match status" value="1"/>
</dbReference>
<comment type="caution">
    <text evidence="14">The sequence shown here is derived from an EMBL/GenBank/DDBJ whole genome shotgun (WGS) entry which is preliminary data.</text>
</comment>
<gene>
    <name evidence="12" type="primary">rbsK</name>
    <name evidence="14" type="ORF">HIR71_03105</name>
</gene>
<feature type="binding site" evidence="12">
    <location>
        <position position="298"/>
    </location>
    <ligand>
        <name>K(+)</name>
        <dbReference type="ChEBI" id="CHEBI:29103"/>
    </ligand>
</feature>
<dbReference type="CDD" id="cd01174">
    <property type="entry name" value="ribokinase"/>
    <property type="match status" value="1"/>
</dbReference>
<dbReference type="Proteomes" id="UP000562124">
    <property type="component" value="Unassembled WGS sequence"/>
</dbReference>
<keyword evidence="12" id="KW-0963">Cytoplasm</keyword>
<feature type="binding site" evidence="12">
    <location>
        <position position="196"/>
    </location>
    <ligand>
        <name>ATP</name>
        <dbReference type="ChEBI" id="CHEBI:30616"/>
    </ligand>
</feature>
<keyword evidence="11 12" id="KW-0119">Carbohydrate metabolism</keyword>
<comment type="cofactor">
    <cofactor evidence="12">
        <name>Mg(2+)</name>
        <dbReference type="ChEBI" id="CHEBI:18420"/>
    </cofactor>
    <text evidence="12">Requires a divalent cation, most likely magnesium in vivo, as an electrophilic catalyst to aid phosphoryl group transfer. It is the chelate of the metal and the nucleotide that is the actual substrate.</text>
</comment>
<dbReference type="GO" id="GO:0019303">
    <property type="term" value="P:D-ribose catabolic process"/>
    <property type="evidence" value="ECO:0007669"/>
    <property type="project" value="UniProtKB-UniRule"/>
</dbReference>
<dbReference type="PROSITE" id="PS00584">
    <property type="entry name" value="PFKB_KINASES_2"/>
    <property type="match status" value="1"/>
</dbReference>
<comment type="function">
    <text evidence="12">Catalyzes the phosphorylation of ribose at O-5 in a reaction requiring ATP and magnesium. The resulting D-ribose-5-phosphate can then be used either for sythesis of nucleotides, histidine, and tryptophan, or as a component of the pentose phosphate pathway.</text>
</comment>
<comment type="activity regulation">
    <text evidence="12">Activated by a monovalent cation that binds near, but not in, the active site. The most likely occupant of the site in vivo is potassium. Ion binding induces a conformational change that may alter substrate affinity.</text>
</comment>
<organism evidence="14 15">
    <name type="scientific">Cellulomonas fimi</name>
    <dbReference type="NCBI Taxonomy" id="1708"/>
    <lineage>
        <taxon>Bacteria</taxon>
        <taxon>Bacillati</taxon>
        <taxon>Actinomycetota</taxon>
        <taxon>Actinomycetes</taxon>
        <taxon>Micrococcales</taxon>
        <taxon>Cellulomonadaceae</taxon>
        <taxon>Cellulomonas</taxon>
    </lineage>
</organism>
<keyword evidence="9 12" id="KW-0460">Magnesium</keyword>
<evidence type="ECO:0000256" key="7">
    <source>
        <dbReference type="ARBA" id="ARBA00022777"/>
    </source>
</evidence>
<comment type="subcellular location">
    <subcellularLocation>
        <location evidence="12">Cytoplasm</location>
    </subcellularLocation>
</comment>
<comment type="catalytic activity">
    <reaction evidence="12">
        <text>D-ribose + ATP = D-ribose 5-phosphate + ADP + H(+)</text>
        <dbReference type="Rhea" id="RHEA:13697"/>
        <dbReference type="ChEBI" id="CHEBI:15378"/>
        <dbReference type="ChEBI" id="CHEBI:30616"/>
        <dbReference type="ChEBI" id="CHEBI:47013"/>
        <dbReference type="ChEBI" id="CHEBI:78346"/>
        <dbReference type="ChEBI" id="CHEBI:456216"/>
        <dbReference type="EC" id="2.7.1.15"/>
    </reaction>
</comment>
<evidence type="ECO:0000259" key="13">
    <source>
        <dbReference type="Pfam" id="PF00294"/>
    </source>
</evidence>
<dbReference type="GO" id="GO:0004747">
    <property type="term" value="F:ribokinase activity"/>
    <property type="evidence" value="ECO:0007669"/>
    <property type="project" value="UniProtKB-UniRule"/>
</dbReference>